<evidence type="ECO:0000313" key="3">
    <source>
        <dbReference type="Proteomes" id="UP000427071"/>
    </source>
</evidence>
<name>A0A6B8VUC6_9CORY</name>
<dbReference type="AlphaFoldDB" id="A0A6B8VUC6"/>
<dbReference type="KEGG" id="ckw:CKALI_07470"/>
<feature type="region of interest" description="Disordered" evidence="1">
    <location>
        <begin position="68"/>
        <end position="92"/>
    </location>
</feature>
<organism evidence="2 3">
    <name type="scientific">Corynebacterium kalinowskii</name>
    <dbReference type="NCBI Taxonomy" id="2675216"/>
    <lineage>
        <taxon>Bacteria</taxon>
        <taxon>Bacillati</taxon>
        <taxon>Actinomycetota</taxon>
        <taxon>Actinomycetes</taxon>
        <taxon>Mycobacteriales</taxon>
        <taxon>Corynebacteriaceae</taxon>
        <taxon>Corynebacterium</taxon>
    </lineage>
</organism>
<proteinExistence type="predicted"/>
<gene>
    <name evidence="2" type="ORF">CKALI_07470</name>
</gene>
<dbReference type="EMBL" id="CP046452">
    <property type="protein sequence ID" value="QGU02356.1"/>
    <property type="molecule type" value="Genomic_DNA"/>
</dbReference>
<accession>A0A6B8VUC6</accession>
<evidence type="ECO:0000313" key="2">
    <source>
        <dbReference type="EMBL" id="QGU02356.1"/>
    </source>
</evidence>
<reference evidence="3" key="1">
    <citation type="submission" date="2019-11" db="EMBL/GenBank/DDBJ databases">
        <title>Complete genome sequence of Corynebacterium kalinowskii 1959, a novel Corynebacterium species isolated from soil of a small paddock in Vilsendorf, Germany.</title>
        <authorList>
            <person name="Schaffert L."/>
            <person name="Ruwe M."/>
            <person name="Milse J."/>
            <person name="Hanuschka K."/>
            <person name="Ortseifen V."/>
            <person name="Droste J."/>
            <person name="Brandt D."/>
            <person name="Schlueter L."/>
            <person name="Kutter Y."/>
            <person name="Vinke S."/>
            <person name="Viehoefer P."/>
            <person name="Jacob L."/>
            <person name="Luebke N.-C."/>
            <person name="Schulte-Berndt E."/>
            <person name="Hain C."/>
            <person name="Linder M."/>
            <person name="Schmidt P."/>
            <person name="Wollenschlaeger L."/>
            <person name="Luttermann T."/>
            <person name="Thieme E."/>
            <person name="Hassa J."/>
            <person name="Haak M."/>
            <person name="Wittchen M."/>
            <person name="Mentz A."/>
            <person name="Persicke M."/>
            <person name="Busche T."/>
            <person name="Ruckert C."/>
        </authorList>
    </citation>
    <scope>NUCLEOTIDE SEQUENCE [LARGE SCALE GENOMIC DNA]</scope>
    <source>
        <strain evidence="3">1959</strain>
    </source>
</reference>
<dbReference type="Proteomes" id="UP000427071">
    <property type="component" value="Chromosome"/>
</dbReference>
<evidence type="ECO:0000256" key="1">
    <source>
        <dbReference type="SAM" id="MobiDB-lite"/>
    </source>
</evidence>
<sequence length="92" mass="10138">MINITSARDGGPNSLLQGLDNLDVPLFVIDPDPHTITWNDILRRLNCDTIELHVARFACFGRSGASLDNADSPHPSVYSNGFHPRPSIRRGD</sequence>
<keyword evidence="3" id="KW-1185">Reference proteome</keyword>
<protein>
    <submittedName>
        <fullName evidence="2">Uncharacterized protein</fullName>
    </submittedName>
</protein>